<gene>
    <name evidence="6" type="ORF">NCTC11179_02023</name>
</gene>
<keyword evidence="1 3" id="KW-0732">Signal</keyword>
<feature type="domain" description="Sialate O-acetylesterase" evidence="4">
    <location>
        <begin position="37"/>
        <end position="271"/>
    </location>
</feature>
<dbReference type="RefSeq" id="WP_115091411.1">
    <property type="nucleotide sequence ID" value="NZ_CP068107.1"/>
</dbReference>
<feature type="chain" id="PRO_5016647862" evidence="3">
    <location>
        <begin position="23"/>
        <end position="374"/>
    </location>
</feature>
<accession>A0A378RQN1</accession>
<dbReference type="SUPFAM" id="SSF52266">
    <property type="entry name" value="SGNH hydrolase"/>
    <property type="match status" value="1"/>
</dbReference>
<sequence>MRRKLTFLCAFLLLLGSNALQAQDTTCALDANELSYDVILVAGQSNTHYGYPLNAQLDTVNSRVYELKRHDSKNFRINPAGPVLDFWTRQTNRNSFATTFSNLYINTYLKDNNRKVLIIPCGYAGSSITDWTQGKRFYNDAMERVNYVLDNVPGSKLVAILWHQGEANVGWNPYQTTLDGMITDMRNDVHQVGGQDIPFIVGGMVPYWVSRNASRGVQQAIIKDTPNRVSNTSYADPEFPTVIDKPNNGFDDIHFDSDGQREMGFRYFNAYRTLTDTNRQPQAIQTLAVPEQPIDIESNATRLFPNPATDVVNLVSVQKIKQVEIYNHSQSLVFNHSYNQTEITIATANLPVGLYVARVTLEDYTIEHIKIIKK</sequence>
<evidence type="ECO:0000256" key="2">
    <source>
        <dbReference type="ARBA" id="ARBA00022801"/>
    </source>
</evidence>
<proteinExistence type="predicted"/>
<dbReference type="AlphaFoldDB" id="A0A378RQN1"/>
<dbReference type="NCBIfam" id="TIGR04183">
    <property type="entry name" value="Por_Secre_tail"/>
    <property type="match status" value="1"/>
</dbReference>
<dbReference type="InterPro" id="IPR036514">
    <property type="entry name" value="SGNH_hydro_sf"/>
</dbReference>
<dbReference type="Pfam" id="PF03629">
    <property type="entry name" value="SASA"/>
    <property type="match status" value="1"/>
</dbReference>
<evidence type="ECO:0000256" key="3">
    <source>
        <dbReference type="SAM" id="SignalP"/>
    </source>
</evidence>
<dbReference type="EMBL" id="UGQL01000001">
    <property type="protein sequence ID" value="STZ28477.1"/>
    <property type="molecule type" value="Genomic_DNA"/>
</dbReference>
<dbReference type="InterPro" id="IPR005181">
    <property type="entry name" value="SASA"/>
</dbReference>
<dbReference type="InterPro" id="IPR026444">
    <property type="entry name" value="Secre_tail"/>
</dbReference>
<evidence type="ECO:0000313" key="7">
    <source>
        <dbReference type="Proteomes" id="UP000255024"/>
    </source>
</evidence>
<keyword evidence="7" id="KW-1185">Reference proteome</keyword>
<dbReference type="GO" id="GO:0016788">
    <property type="term" value="F:hydrolase activity, acting on ester bonds"/>
    <property type="evidence" value="ECO:0007669"/>
    <property type="project" value="UniProtKB-ARBA"/>
</dbReference>
<feature type="domain" description="Secretion system C-terminal sorting" evidence="5">
    <location>
        <begin position="303"/>
        <end position="367"/>
    </location>
</feature>
<evidence type="ECO:0000259" key="4">
    <source>
        <dbReference type="Pfam" id="PF03629"/>
    </source>
</evidence>
<evidence type="ECO:0000313" key="6">
    <source>
        <dbReference type="EMBL" id="STZ28477.1"/>
    </source>
</evidence>
<dbReference type="PANTHER" id="PTHR31988:SF19">
    <property type="entry name" value="9-O-ACETYL-N-ACETYLNEURAMINIC ACID DEACETYLASE-RELATED"/>
    <property type="match status" value="1"/>
</dbReference>
<protein>
    <submittedName>
        <fullName evidence="6">Por secretion system C-terminal sorting domain</fullName>
    </submittedName>
</protein>
<dbReference type="Pfam" id="PF18962">
    <property type="entry name" value="Por_Secre_tail"/>
    <property type="match status" value="1"/>
</dbReference>
<dbReference type="Proteomes" id="UP000255024">
    <property type="component" value="Unassembled WGS sequence"/>
</dbReference>
<keyword evidence="2" id="KW-0378">Hydrolase</keyword>
<organism evidence="6 7">
    <name type="scientific">Myroides odoratus</name>
    <name type="common">Flavobacterium odoratum</name>
    <dbReference type="NCBI Taxonomy" id="256"/>
    <lineage>
        <taxon>Bacteria</taxon>
        <taxon>Pseudomonadati</taxon>
        <taxon>Bacteroidota</taxon>
        <taxon>Flavobacteriia</taxon>
        <taxon>Flavobacteriales</taxon>
        <taxon>Flavobacteriaceae</taxon>
        <taxon>Myroides</taxon>
    </lineage>
</organism>
<reference evidence="6 7" key="1">
    <citation type="submission" date="2018-06" db="EMBL/GenBank/DDBJ databases">
        <authorList>
            <consortium name="Pathogen Informatics"/>
            <person name="Doyle S."/>
        </authorList>
    </citation>
    <scope>NUCLEOTIDE SEQUENCE [LARGE SCALE GENOMIC DNA]</scope>
    <source>
        <strain evidence="6 7">NCTC11179</strain>
    </source>
</reference>
<dbReference type="PANTHER" id="PTHR31988">
    <property type="entry name" value="ESTERASE, PUTATIVE (DUF303)-RELATED"/>
    <property type="match status" value="1"/>
</dbReference>
<name>A0A378RQN1_MYROD</name>
<feature type="signal peptide" evidence="3">
    <location>
        <begin position="1"/>
        <end position="22"/>
    </location>
</feature>
<evidence type="ECO:0000256" key="1">
    <source>
        <dbReference type="ARBA" id="ARBA00022729"/>
    </source>
</evidence>
<dbReference type="Gene3D" id="3.40.50.1110">
    <property type="entry name" value="SGNH hydrolase"/>
    <property type="match status" value="1"/>
</dbReference>
<dbReference type="InterPro" id="IPR052940">
    <property type="entry name" value="Carb_Esterase_6"/>
</dbReference>
<evidence type="ECO:0000259" key="5">
    <source>
        <dbReference type="Pfam" id="PF18962"/>
    </source>
</evidence>